<organism evidence="2 3">
    <name type="scientific">Rhodococcoides kroppenstedtii</name>
    <dbReference type="NCBI Taxonomy" id="293050"/>
    <lineage>
        <taxon>Bacteria</taxon>
        <taxon>Bacillati</taxon>
        <taxon>Actinomycetota</taxon>
        <taxon>Actinomycetes</taxon>
        <taxon>Mycobacteriales</taxon>
        <taxon>Nocardiaceae</taxon>
        <taxon>Rhodococcoides</taxon>
    </lineage>
</organism>
<dbReference type="AlphaFoldDB" id="A0A1I0TX51"/>
<sequence>MATGEVVVPVWALSTEPEADPVLADKDSLTAERLAELRTVLATMADTPVVTLEAHDVPRDLDRRAGIRLDKASPLASQLAMLVKNTPKVTAEVDSETLYRMVVPAKVAGQFGSGLVKPMIAKSVSAGIRSPLIGKAGIVGQAAFVPVTGGTVAKAGAAAGAAGAMTVAAPLVLAAVAAGLTMHAEKKRTDALDNMARLLDKLHDDALAGERDALNGCVDAIEKATSILLDRGRVGASLGLDSAAHAISTAMSKAEARLTSWRSKLGQIGGTRVELSALRETFKGIDEEGGGVPNPPRNRGVGHCSEEAGHRPPGGGAR</sequence>
<feature type="region of interest" description="Disordered" evidence="1">
    <location>
        <begin position="284"/>
        <end position="318"/>
    </location>
</feature>
<accession>A0A1I0TX51</accession>
<reference evidence="2 3" key="1">
    <citation type="submission" date="2016-10" db="EMBL/GenBank/DDBJ databases">
        <authorList>
            <person name="de Groot N.N."/>
        </authorList>
    </citation>
    <scope>NUCLEOTIDE SEQUENCE [LARGE SCALE GENOMIC DNA]</scope>
    <source>
        <strain evidence="2 3">DSM 44908</strain>
    </source>
</reference>
<dbReference type="RefSeq" id="WP_342028302.1">
    <property type="nucleotide sequence ID" value="NZ_FOJN01000010.1"/>
</dbReference>
<evidence type="ECO:0000313" key="3">
    <source>
        <dbReference type="Proteomes" id="UP000182054"/>
    </source>
</evidence>
<dbReference type="Proteomes" id="UP000182054">
    <property type="component" value="Unassembled WGS sequence"/>
</dbReference>
<proteinExistence type="predicted"/>
<gene>
    <name evidence="2" type="ORF">SAMN05444374_11097</name>
</gene>
<name>A0A1I0TX51_9NOCA</name>
<protein>
    <submittedName>
        <fullName evidence="2">Uncharacterized protein</fullName>
    </submittedName>
</protein>
<dbReference type="EMBL" id="FOJN01000010">
    <property type="protein sequence ID" value="SFA56247.1"/>
    <property type="molecule type" value="Genomic_DNA"/>
</dbReference>
<dbReference type="GeneID" id="85486537"/>
<evidence type="ECO:0000313" key="2">
    <source>
        <dbReference type="EMBL" id="SFA56247.1"/>
    </source>
</evidence>
<evidence type="ECO:0000256" key="1">
    <source>
        <dbReference type="SAM" id="MobiDB-lite"/>
    </source>
</evidence>